<gene>
    <name evidence="4" type="ORF">P343_09375</name>
</gene>
<name>V6IX57_9BACL</name>
<dbReference type="InterPro" id="IPR016938">
    <property type="entry name" value="UPF0317"/>
</dbReference>
<dbReference type="Proteomes" id="UP000018296">
    <property type="component" value="Unassembled WGS sequence"/>
</dbReference>
<keyword evidence="5" id="KW-1185">Reference proteome</keyword>
<dbReference type="AlphaFoldDB" id="V6IX57"/>
<accession>V6IX57</accession>
<evidence type="ECO:0000313" key="4">
    <source>
        <dbReference type="EMBL" id="EST11860.1"/>
    </source>
</evidence>
<evidence type="ECO:0000256" key="1">
    <source>
        <dbReference type="ARBA" id="ARBA00007896"/>
    </source>
</evidence>
<dbReference type="RefSeq" id="WP_023510134.1">
    <property type="nucleotide sequence ID" value="NZ_AWTC01000008.1"/>
</dbReference>
<dbReference type="PANTHER" id="PTHR32022:SF10">
    <property type="entry name" value="D-GLUTAMATE CYCLASE, MITOCHONDRIAL"/>
    <property type="match status" value="1"/>
</dbReference>
<evidence type="ECO:0000256" key="3">
    <source>
        <dbReference type="HAMAP-Rule" id="MF_01830"/>
    </source>
</evidence>
<protein>
    <recommendedName>
        <fullName evidence="3">Putative hydro-lyase P343_09375</fullName>
        <ecNumber evidence="3">4.2.1.-</ecNumber>
    </recommendedName>
</protein>
<comment type="caution">
    <text evidence="4">The sequence shown here is derived from an EMBL/GenBank/DDBJ whole genome shotgun (WGS) entry which is preliminary data.</text>
</comment>
<dbReference type="GO" id="GO:0016829">
    <property type="term" value="F:lyase activity"/>
    <property type="evidence" value="ECO:0007669"/>
    <property type="project" value="UniProtKB-KW"/>
</dbReference>
<dbReference type="Pfam" id="PF07286">
    <property type="entry name" value="D-Glu_cyclase"/>
    <property type="match status" value="1"/>
</dbReference>
<dbReference type="eggNOG" id="COG4336">
    <property type="taxonomic scope" value="Bacteria"/>
</dbReference>
<dbReference type="HAMAP" id="MF_01830">
    <property type="entry name" value="Hydro_lyase"/>
    <property type="match status" value="1"/>
</dbReference>
<evidence type="ECO:0000313" key="5">
    <source>
        <dbReference type="Proteomes" id="UP000018296"/>
    </source>
</evidence>
<evidence type="ECO:0000256" key="2">
    <source>
        <dbReference type="ARBA" id="ARBA00023239"/>
    </source>
</evidence>
<organism evidence="4 5">
    <name type="scientific">Sporolactobacillus laevolacticus DSM 442</name>
    <dbReference type="NCBI Taxonomy" id="1395513"/>
    <lineage>
        <taxon>Bacteria</taxon>
        <taxon>Bacillati</taxon>
        <taxon>Bacillota</taxon>
        <taxon>Bacilli</taxon>
        <taxon>Bacillales</taxon>
        <taxon>Sporolactobacillaceae</taxon>
        <taxon>Sporolactobacillus</taxon>
    </lineage>
</organism>
<dbReference type="PATRIC" id="fig|1395513.3.peg.1893"/>
<dbReference type="SUPFAM" id="SSF160920">
    <property type="entry name" value="PSTPO5379-like"/>
    <property type="match status" value="1"/>
</dbReference>
<dbReference type="Gene3D" id="3.30.2040.10">
    <property type="entry name" value="PSTPO5379-like domain"/>
    <property type="match status" value="1"/>
</dbReference>
<dbReference type="EMBL" id="AWTC01000008">
    <property type="protein sequence ID" value="EST11860.1"/>
    <property type="molecule type" value="Genomic_DNA"/>
</dbReference>
<dbReference type="STRING" id="1395513.P343_09375"/>
<dbReference type="Gene3D" id="3.40.1640.10">
    <property type="entry name" value="PSTPO5379-like"/>
    <property type="match status" value="1"/>
</dbReference>
<dbReference type="PANTHER" id="PTHR32022">
    <property type="entry name" value="D-GLUTAMATE CYCLASE, MITOCHONDRIAL"/>
    <property type="match status" value="1"/>
</dbReference>
<dbReference type="FunFam" id="3.30.2040.10:FF:000001">
    <property type="entry name" value="D-glutamate cyclase, mitochondrial"/>
    <property type="match status" value="1"/>
</dbReference>
<reference evidence="4 5" key="1">
    <citation type="journal article" date="2013" name="Genome Announc.">
        <title>Genome Sequence of Sporolactobacillus laevolacticus DSM442, an Efficient Polymer-Grade D-Lactate Producer from Agricultural Waste Cottonseed as a Nitrogen Source.</title>
        <authorList>
            <person name="Wang H."/>
            <person name="Wang L."/>
            <person name="Ju J."/>
            <person name="Yu B."/>
            <person name="Ma Y."/>
        </authorList>
    </citation>
    <scope>NUCLEOTIDE SEQUENCE [LARGE SCALE GENOMIC DNA]</scope>
    <source>
        <strain evidence="4 5">DSM 442</strain>
    </source>
</reference>
<dbReference type="PIRSF" id="PIRSF029755">
    <property type="entry name" value="UCP029755"/>
    <property type="match status" value="1"/>
</dbReference>
<dbReference type="InterPro" id="IPR009906">
    <property type="entry name" value="D-Glu_cyclase"/>
</dbReference>
<sequence length="269" mass="30109">MEGMMDILDLAGKRPSEVRNLIRRGSWTQPTSGLSNGYTQANLVILPEKYAYDFLLFCQRNPKPCPLLEVLDTGDPIIKLTAEHADIRTDLPKYRVYRNGLLNDEITDITSLWQEDFVSFLIGCSFSFEQALLENDIPVRQIEQQCNVPMFRTNIPCKSAGVFEGPMVVSMRPMTEKQAIRAIQVTSRFPSVHGAPVHFGNPEKIGIHDLLHPDFGDPVIIRDGEIPVFWACGVTPQAAVMASKPEIAITHAPGHMFITDQKDTVFSIL</sequence>
<dbReference type="EC" id="4.2.1.-" evidence="3"/>
<keyword evidence="2 3" id="KW-0456">Lyase</keyword>
<dbReference type="InterPro" id="IPR038021">
    <property type="entry name" value="Putative_hydro-lyase"/>
</dbReference>
<dbReference type="NCBIfam" id="NF003969">
    <property type="entry name" value="PRK05463.1"/>
    <property type="match status" value="1"/>
</dbReference>
<comment type="similarity">
    <text evidence="1 3">Belongs to the D-glutamate cyclase family.</text>
</comment>
<proteinExistence type="inferred from homology"/>